<dbReference type="InterPro" id="IPR050276">
    <property type="entry name" value="MshD_Acetyltransferase"/>
</dbReference>
<protein>
    <submittedName>
        <fullName evidence="2">GNAT family N-acetyltransferase</fullName>
    </submittedName>
</protein>
<name>A0A1L4BTS0_9GAMM</name>
<proteinExistence type="predicted"/>
<dbReference type="AlphaFoldDB" id="A0A1L4BTS0"/>
<evidence type="ECO:0000259" key="1">
    <source>
        <dbReference type="PROSITE" id="PS51186"/>
    </source>
</evidence>
<dbReference type="RefSeq" id="WP_072712994.1">
    <property type="nucleotide sequence ID" value="NZ_CP016796.1"/>
</dbReference>
<organism evidence="2 3">
    <name type="scientific">Francisella uliginis</name>
    <dbReference type="NCBI Taxonomy" id="573570"/>
    <lineage>
        <taxon>Bacteria</taxon>
        <taxon>Pseudomonadati</taxon>
        <taxon>Pseudomonadota</taxon>
        <taxon>Gammaproteobacteria</taxon>
        <taxon>Thiotrichales</taxon>
        <taxon>Francisellaceae</taxon>
        <taxon>Francisella</taxon>
    </lineage>
</organism>
<dbReference type="InterPro" id="IPR000182">
    <property type="entry name" value="GNAT_dom"/>
</dbReference>
<dbReference type="OrthoDB" id="9797178at2"/>
<dbReference type="Gene3D" id="3.40.630.30">
    <property type="match status" value="1"/>
</dbReference>
<keyword evidence="3" id="KW-1185">Reference proteome</keyword>
<dbReference type="CDD" id="cd04301">
    <property type="entry name" value="NAT_SF"/>
    <property type="match status" value="1"/>
</dbReference>
<feature type="domain" description="N-acetyltransferase" evidence="1">
    <location>
        <begin position="3"/>
        <end position="148"/>
    </location>
</feature>
<dbReference type="PROSITE" id="PS51186">
    <property type="entry name" value="GNAT"/>
    <property type="match status" value="1"/>
</dbReference>
<dbReference type="InterPro" id="IPR016181">
    <property type="entry name" value="Acyl_CoA_acyltransferase"/>
</dbReference>
<dbReference type="KEGG" id="frx:F7310_07710"/>
<evidence type="ECO:0000313" key="2">
    <source>
        <dbReference type="EMBL" id="API87252.1"/>
    </source>
</evidence>
<accession>A0A1L4BTS0</accession>
<dbReference type="Proteomes" id="UP000184222">
    <property type="component" value="Chromosome"/>
</dbReference>
<reference evidence="2 3" key="1">
    <citation type="journal article" date="2016" name="Appl. Environ. Microbiol.">
        <title>Whole genome relationships among Francisella bacteria of diverse origin define new species and provide specific regions for detection.</title>
        <authorList>
            <person name="Challacombe J.F."/>
            <person name="Petersen J.M."/>
            <person name="Gallegos-Graves V."/>
            <person name="Hodge D."/>
            <person name="Pillai S."/>
            <person name="Kuske C.R."/>
        </authorList>
    </citation>
    <scope>NUCLEOTIDE SEQUENCE [LARGE SCALE GENOMIC DNA]</scope>
    <source>
        <strain evidence="3">TX07-7310</strain>
    </source>
</reference>
<dbReference type="EMBL" id="CP016796">
    <property type="protein sequence ID" value="API87252.1"/>
    <property type="molecule type" value="Genomic_DNA"/>
</dbReference>
<evidence type="ECO:0000313" key="3">
    <source>
        <dbReference type="Proteomes" id="UP000184222"/>
    </source>
</evidence>
<dbReference type="PANTHER" id="PTHR43617">
    <property type="entry name" value="L-AMINO ACID N-ACETYLTRANSFERASE"/>
    <property type="match status" value="1"/>
</dbReference>
<sequence>MNINIRYEQLKDQESVYQLIASSFETDDEEKLVRLLHTDHQSLISLVAEIDNTIVGQIVLSKMQVKASNISIFGLAPMSVAPEYQNQGIGTKLVEAVIREAKKNNIDAIFVLGHPSYYPRFGFKPTSEYAIKCQYDVPNDVFMVLDLTNKLEFLKGQTVYYAKEFGEVF</sequence>
<dbReference type="PANTHER" id="PTHR43617:SF2">
    <property type="entry name" value="UPF0039 PROTEIN SLL0451"/>
    <property type="match status" value="1"/>
</dbReference>
<keyword evidence="2" id="KW-0808">Transferase</keyword>
<dbReference type="GO" id="GO:0016747">
    <property type="term" value="F:acyltransferase activity, transferring groups other than amino-acyl groups"/>
    <property type="evidence" value="ECO:0007669"/>
    <property type="project" value="InterPro"/>
</dbReference>
<dbReference type="SUPFAM" id="SSF55729">
    <property type="entry name" value="Acyl-CoA N-acyltransferases (Nat)"/>
    <property type="match status" value="1"/>
</dbReference>
<dbReference type="Pfam" id="PF00583">
    <property type="entry name" value="Acetyltransf_1"/>
    <property type="match status" value="1"/>
</dbReference>
<dbReference type="STRING" id="573570.F7310_07710"/>
<gene>
    <name evidence="2" type="ORF">F7310_07710</name>
</gene>